<proteinExistence type="predicted"/>
<feature type="compositionally biased region" description="Low complexity" evidence="1">
    <location>
        <begin position="959"/>
        <end position="975"/>
    </location>
</feature>
<feature type="compositionally biased region" description="Basic and acidic residues" evidence="1">
    <location>
        <begin position="118"/>
        <end position="174"/>
    </location>
</feature>
<keyword evidence="2" id="KW-0812">Transmembrane</keyword>
<keyword evidence="2" id="KW-0472">Membrane</keyword>
<evidence type="ECO:0000256" key="1">
    <source>
        <dbReference type="SAM" id="MobiDB-lite"/>
    </source>
</evidence>
<feature type="transmembrane region" description="Helical" evidence="2">
    <location>
        <begin position="408"/>
        <end position="428"/>
    </location>
</feature>
<keyword evidence="2" id="KW-1133">Transmembrane helix</keyword>
<evidence type="ECO:0000256" key="2">
    <source>
        <dbReference type="SAM" id="Phobius"/>
    </source>
</evidence>
<accession>A0ABP4TH86</accession>
<name>A0ABP4TH86_9ACTN</name>
<evidence type="ECO:0000313" key="3">
    <source>
        <dbReference type="EMBL" id="GAA1688126.1"/>
    </source>
</evidence>
<feature type="compositionally biased region" description="Basic and acidic residues" evidence="1">
    <location>
        <begin position="53"/>
        <end position="78"/>
    </location>
</feature>
<feature type="transmembrane region" description="Helical" evidence="2">
    <location>
        <begin position="550"/>
        <end position="573"/>
    </location>
</feature>
<feature type="transmembrane region" description="Helical" evidence="2">
    <location>
        <begin position="202"/>
        <end position="220"/>
    </location>
</feature>
<feature type="transmembrane region" description="Helical" evidence="2">
    <location>
        <begin position="315"/>
        <end position="333"/>
    </location>
</feature>
<protein>
    <submittedName>
        <fullName evidence="3">Uncharacterized protein</fullName>
    </submittedName>
</protein>
<feature type="transmembrane region" description="Helical" evidence="2">
    <location>
        <begin position="226"/>
        <end position="248"/>
    </location>
</feature>
<feature type="region of interest" description="Disordered" evidence="1">
    <location>
        <begin position="909"/>
        <end position="999"/>
    </location>
</feature>
<feature type="transmembrane region" description="Helical" evidence="2">
    <location>
        <begin position="593"/>
        <end position="614"/>
    </location>
</feature>
<feature type="compositionally biased region" description="Basic residues" evidence="1">
    <location>
        <begin position="105"/>
        <end position="116"/>
    </location>
</feature>
<feature type="transmembrane region" description="Helical" evidence="2">
    <location>
        <begin position="648"/>
        <end position="668"/>
    </location>
</feature>
<comment type="caution">
    <text evidence="3">The sequence shown here is derived from an EMBL/GenBank/DDBJ whole genome shotgun (WGS) entry which is preliminary data.</text>
</comment>
<evidence type="ECO:0000313" key="4">
    <source>
        <dbReference type="Proteomes" id="UP001500280"/>
    </source>
</evidence>
<feature type="transmembrane region" description="Helical" evidence="2">
    <location>
        <begin position="283"/>
        <end position="303"/>
    </location>
</feature>
<feature type="transmembrane region" description="Helical" evidence="2">
    <location>
        <begin position="475"/>
        <end position="493"/>
    </location>
</feature>
<feature type="transmembrane region" description="Helical" evidence="2">
    <location>
        <begin position="675"/>
        <end position="694"/>
    </location>
</feature>
<feature type="transmembrane region" description="Helical" evidence="2">
    <location>
        <begin position="706"/>
        <end position="728"/>
    </location>
</feature>
<dbReference type="Proteomes" id="UP001500280">
    <property type="component" value="Unassembled WGS sequence"/>
</dbReference>
<feature type="compositionally biased region" description="Pro residues" evidence="1">
    <location>
        <begin position="909"/>
        <end position="924"/>
    </location>
</feature>
<keyword evidence="4" id="KW-1185">Reference proteome</keyword>
<feature type="transmembrane region" description="Helical" evidence="2">
    <location>
        <begin position="435"/>
        <end position="455"/>
    </location>
</feature>
<sequence length="999" mass="105834">MTAPGEEDPKTAPEAVTQELPPVPADPKPPADAPTGTPKGKADGKAEGNPAEKAAEDKAAGGEAEDKPGEKAAEDKAAGGEAEGQANDAPAEKAAEGATPPPPSPKKRLWGRRSGRGSKAEDNADGTPADKTEGKPGDNAERKPGDNAKGKPADKAGEKAAEGKPNDAPGEKGAEGATAPPPASPKRRLWGRGERRRSGRGMSTAGLVSLPVLPLAWFVGLQEHPVWMPIAYLAYFLVVIAIPGTMFWRRLTGGTGWFTVDAVLGTAFGLAVEALVYPVGMLFSMPFAALLMPALAVGMVRALPRTPRAPRPTPWWATAGVMVAVGAAAAWFVRTGSQLIPLNGTAALRQNSDAPHNLAIAGELTHHFPPRLPYADGRWLTSHWAAYDHIASSHWITSIPLDVLTHRMIPFAWILLTVVGAAAVGMLLTGRAVAAPIAAGLTVAAGDLTSWPWAVSDRVFSDGPFSLGQLTNPPQAFSTALLLPLIAVTALLLRRQPGRAPRAHIFRLLVAAAVLVAALALTKATTLPVYGAGLAAAWVYLTVRRGRVNLRGLVLGLGVAAAYVLTFFVVLRGTESSVRFAPARTFELLGGKLPVIIAVVVLGWLMPAAGALLIRSRVRRDPLPVFLVAGLLAAVAAASLLYDEGGAQLFFVRTGFLYGVLLATWGLSSLERKQYWIAAVALLIGAAAIYWGRYRSPDSCTSTNCFGQGLAVALVIAAIGIGLFGLILRGSRRTWAVIAVAVLLGTTVSPTLASVRKFATPSLTEYESIAPGGIEAARFIRRNSGSNDRIATNVHCHKPSTTRCLAGSYWIAGYAERRVLVQGWAYRTRVDDTYPGKPQSDYWDQEKLRLNDEVFTNPTRELLETLRTKYGVQWLLLDDRVTQPPKNLDRLTDLRFELGNVRVYQLYPPPPANSPFPTPTPTPSFPTGTPSFPTGTPGFPSPTPSFPTFPSQQPSGTLPTQQPSTPFTPSQPFPSGTLPTGSASTPNFAPSQTSTTPGT</sequence>
<gene>
    <name evidence="3" type="ORF">GCM10009745_36210</name>
</gene>
<dbReference type="EMBL" id="BAAANF010000013">
    <property type="protein sequence ID" value="GAA1688126.1"/>
    <property type="molecule type" value="Genomic_DNA"/>
</dbReference>
<organism evidence="3 4">
    <name type="scientific">Kribbella yunnanensis</name>
    <dbReference type="NCBI Taxonomy" id="190194"/>
    <lineage>
        <taxon>Bacteria</taxon>
        <taxon>Bacillati</taxon>
        <taxon>Actinomycetota</taxon>
        <taxon>Actinomycetes</taxon>
        <taxon>Propionibacteriales</taxon>
        <taxon>Kribbellaceae</taxon>
        <taxon>Kribbella</taxon>
    </lineage>
</organism>
<feature type="transmembrane region" description="Helical" evidence="2">
    <location>
        <begin position="505"/>
        <end position="521"/>
    </location>
</feature>
<feature type="transmembrane region" description="Helical" evidence="2">
    <location>
        <begin position="527"/>
        <end position="543"/>
    </location>
</feature>
<feature type="compositionally biased region" description="Pro residues" evidence="1">
    <location>
        <begin position="21"/>
        <end position="32"/>
    </location>
</feature>
<feature type="compositionally biased region" description="Low complexity" evidence="1">
    <location>
        <begin position="79"/>
        <end position="89"/>
    </location>
</feature>
<dbReference type="RefSeq" id="WP_344152781.1">
    <property type="nucleotide sequence ID" value="NZ_BAAANF010000013.1"/>
</dbReference>
<reference evidence="4" key="1">
    <citation type="journal article" date="2019" name="Int. J. Syst. Evol. Microbiol.">
        <title>The Global Catalogue of Microorganisms (GCM) 10K type strain sequencing project: providing services to taxonomists for standard genome sequencing and annotation.</title>
        <authorList>
            <consortium name="The Broad Institute Genomics Platform"/>
            <consortium name="The Broad Institute Genome Sequencing Center for Infectious Disease"/>
            <person name="Wu L."/>
            <person name="Ma J."/>
        </authorList>
    </citation>
    <scope>NUCLEOTIDE SEQUENCE [LARGE SCALE GENOMIC DNA]</scope>
    <source>
        <strain evidence="4">JCM 14307</strain>
    </source>
</reference>
<feature type="transmembrane region" description="Helical" evidence="2">
    <location>
        <begin position="735"/>
        <end position="753"/>
    </location>
</feature>
<feature type="compositionally biased region" description="Polar residues" evidence="1">
    <location>
        <begin position="977"/>
        <end position="999"/>
    </location>
</feature>
<feature type="region of interest" description="Disordered" evidence="1">
    <location>
        <begin position="1"/>
        <end position="202"/>
    </location>
</feature>
<feature type="transmembrane region" description="Helical" evidence="2">
    <location>
        <begin position="623"/>
        <end position="642"/>
    </location>
</feature>
<feature type="transmembrane region" description="Helical" evidence="2">
    <location>
        <begin position="255"/>
        <end position="277"/>
    </location>
</feature>
<feature type="compositionally biased region" description="Low complexity" evidence="1">
    <location>
        <begin position="925"/>
        <end position="938"/>
    </location>
</feature>
<feature type="compositionally biased region" description="Basic residues" evidence="1">
    <location>
        <begin position="185"/>
        <end position="199"/>
    </location>
</feature>